<reference evidence="4 5" key="1">
    <citation type="submission" date="2014-03" db="EMBL/GenBank/DDBJ databases">
        <title>Bradyrhizobium valentinum sp. nov., isolated from effective nodules of Lupinus mariae-josephae, a lupine endemic of basic-lime soils in Eastern Spain.</title>
        <authorList>
            <person name="Duran D."/>
            <person name="Rey L."/>
            <person name="Navarro A."/>
            <person name="Busquets A."/>
            <person name="Imperial J."/>
            <person name="Ruiz-Argueso T."/>
        </authorList>
    </citation>
    <scope>NUCLEOTIDE SEQUENCE [LARGE SCALE GENOMIC DNA]</scope>
    <source>
        <strain evidence="4 5">LmjM3</strain>
    </source>
</reference>
<keyword evidence="5" id="KW-1185">Reference proteome</keyword>
<protein>
    <recommendedName>
        <fullName evidence="6">Alpha/beta hydrolase</fullName>
    </recommendedName>
</protein>
<dbReference type="AlphaFoldDB" id="A0A0R3M582"/>
<dbReference type="Pfam" id="PF00561">
    <property type="entry name" value="Abhydrolase_1"/>
    <property type="match status" value="1"/>
</dbReference>
<keyword evidence="1" id="KW-0378">Hydrolase</keyword>
<dbReference type="InterPro" id="IPR007235">
    <property type="entry name" value="Glyco_trans_28_C"/>
</dbReference>
<dbReference type="RefSeq" id="WP_057849223.1">
    <property type="nucleotide sequence ID" value="NZ_LLXX01000029.1"/>
</dbReference>
<name>A0A0R3M582_9BRAD</name>
<dbReference type="Proteomes" id="UP000051913">
    <property type="component" value="Unassembled WGS sequence"/>
</dbReference>
<dbReference type="STRING" id="1518501.CQ10_17950"/>
<evidence type="ECO:0000256" key="1">
    <source>
        <dbReference type="ARBA" id="ARBA00022801"/>
    </source>
</evidence>
<evidence type="ECO:0000259" key="2">
    <source>
        <dbReference type="Pfam" id="PF00561"/>
    </source>
</evidence>
<dbReference type="EMBL" id="LLXX01000029">
    <property type="protein sequence ID" value="KRR12448.1"/>
    <property type="molecule type" value="Genomic_DNA"/>
</dbReference>
<dbReference type="InterPro" id="IPR000073">
    <property type="entry name" value="AB_hydrolase_1"/>
</dbReference>
<dbReference type="Gene3D" id="3.40.50.1820">
    <property type="entry name" value="alpha/beta hydrolase"/>
    <property type="match status" value="1"/>
</dbReference>
<evidence type="ECO:0000259" key="3">
    <source>
        <dbReference type="Pfam" id="PF04101"/>
    </source>
</evidence>
<evidence type="ECO:0000313" key="5">
    <source>
        <dbReference type="Proteomes" id="UP000051913"/>
    </source>
</evidence>
<dbReference type="PANTHER" id="PTHR43798">
    <property type="entry name" value="MONOACYLGLYCEROL LIPASE"/>
    <property type="match status" value="1"/>
</dbReference>
<evidence type="ECO:0000313" key="4">
    <source>
        <dbReference type="EMBL" id="KRR12448.1"/>
    </source>
</evidence>
<dbReference type="Pfam" id="PF04101">
    <property type="entry name" value="Glyco_tran_28_C"/>
    <property type="match status" value="1"/>
</dbReference>
<accession>A0A0R3M582</accession>
<comment type="caution">
    <text evidence="4">The sequence shown here is derived from an EMBL/GenBank/DDBJ whole genome shotgun (WGS) entry which is preliminary data.</text>
</comment>
<dbReference type="GO" id="GO:0016758">
    <property type="term" value="F:hexosyltransferase activity"/>
    <property type="evidence" value="ECO:0007669"/>
    <property type="project" value="InterPro"/>
</dbReference>
<dbReference type="GO" id="GO:0016020">
    <property type="term" value="C:membrane"/>
    <property type="evidence" value="ECO:0007669"/>
    <property type="project" value="TreeGrafter"/>
</dbReference>
<organism evidence="4 5">
    <name type="scientific">Bradyrhizobium valentinum</name>
    <dbReference type="NCBI Taxonomy" id="1518501"/>
    <lineage>
        <taxon>Bacteria</taxon>
        <taxon>Pseudomonadati</taxon>
        <taxon>Pseudomonadota</taxon>
        <taxon>Alphaproteobacteria</taxon>
        <taxon>Hyphomicrobiales</taxon>
        <taxon>Nitrobacteraceae</taxon>
        <taxon>Bradyrhizobium</taxon>
    </lineage>
</organism>
<dbReference type="SUPFAM" id="SSF53756">
    <property type="entry name" value="UDP-Glycosyltransferase/glycogen phosphorylase"/>
    <property type="match status" value="1"/>
</dbReference>
<dbReference type="InterPro" id="IPR029058">
    <property type="entry name" value="AB_hydrolase_fold"/>
</dbReference>
<dbReference type="InterPro" id="IPR050266">
    <property type="entry name" value="AB_hydrolase_sf"/>
</dbReference>
<dbReference type="PRINTS" id="PR00111">
    <property type="entry name" value="ABHYDROLASE"/>
</dbReference>
<dbReference type="SUPFAM" id="SSF53474">
    <property type="entry name" value="alpha/beta-Hydrolases"/>
    <property type="match status" value="1"/>
</dbReference>
<proteinExistence type="predicted"/>
<feature type="domain" description="AB hydrolase-1" evidence="2">
    <location>
        <begin position="48"/>
        <end position="147"/>
    </location>
</feature>
<dbReference type="GO" id="GO:0016787">
    <property type="term" value="F:hydrolase activity"/>
    <property type="evidence" value="ECO:0007669"/>
    <property type="project" value="UniProtKB-KW"/>
</dbReference>
<dbReference type="PANTHER" id="PTHR43798:SF31">
    <property type="entry name" value="AB HYDROLASE SUPERFAMILY PROTEIN YCLE"/>
    <property type="match status" value="1"/>
</dbReference>
<sequence length="705" mass="78173">MRAKLPDSAGFVTRDGVNLAYEIYGDAPDTMLFIPPWSIVHSRIYKAQLPCFSERFRCVTYDGRGNGKSDRPKDVAAYTLDNYLADALAVMDALDVGQTILVGLSFGGLLASVLAAYHPERVRAAILAGTVSTIGPAHYERLAASHFLAARDHCEGWDKFNRDYWLKNYPDFAEFFIRNICSEPHSTKQIEDGIGWAAETSGPTLVSTVEARSIPPGFDVSEEMYRKIRCPVLFIHGDNDQIQPLERAKAAHAEVSGSEFVTIGGGGHNPLGRYPAKTNTLINDFVGRRLGVAVPARGTVRRNGAGKRALYLSSPIGLGHGRRDIAVARELRRLHPDLGVDWLAQDPVTRLLEASNEQVHPLSARLASETRHIELESGEHELHCFQALRRMDEVLIKNFMIFQEAVEQGAYDLVIADEAWDIDHYWHEHPELKKAKLAWLTDFVGYVPMASGGEHEAFLTSDYNAEMIEHVERHPTVRDRSIFVGTPEDIVPLSFGADLPPMRDWIPKHFDFTGYIIGEHPQGFGSREVLRERLGYRDDEQICIVTVGGSGIGAHLIRRILQAYPMVKAKLPDLRMIVVAGPRIDAASLDAPAGVEVRAFVANLDRHLAACDLALVQGGLTTCMELAAAGTPFVYFPLRNHFEQTFHVAHRLRRYGAGIQMDFAASTPDMIADAMMLALSRSDKPKPVEADGARRAARMIAELLE</sequence>
<evidence type="ECO:0008006" key="6">
    <source>
        <dbReference type="Google" id="ProtNLM"/>
    </source>
</evidence>
<gene>
    <name evidence="4" type="ORF">CP49_08505</name>
</gene>
<dbReference type="Gene3D" id="3.40.50.2000">
    <property type="entry name" value="Glycogen Phosphorylase B"/>
    <property type="match status" value="2"/>
</dbReference>
<feature type="domain" description="Glycosyl transferase family 28 C-terminal" evidence="3">
    <location>
        <begin position="544"/>
        <end position="696"/>
    </location>
</feature>